<dbReference type="AlphaFoldDB" id="A0A0K6HUM5"/>
<sequence>MKRFIIGLIAIAIVGGLGYGAWWFDNFRASMIQAFFAQPRPPITVSALTVEPERVEPVIQSIGTIRARQGVDVPARTSGIIKEILFTSNQDVEKGELLVQLDDETEQADMIAAKANEARDAQALSRASALNTRGFSSTSELDNATAALDASRSQVERVQAAINLKKIVAPFSGTIGIAKVDEGQFLQAGTTIATLQDLKVMKVDFTIPEQQLPLVSIGQEIRASLTEGGFSHRGEITGIDPKIDPQSRLVSLQAEVDNSEGLLRPGQFVFVDVVLPAEENVIALPQTAVVQSLYGTYVFRVVDAKPEEGAAADAPKKQIVEQVFVTAGRRFGSRIEVSKGVSAGDVIVNAGQNKLAAGNSVTIDNTIMPNATGMTTGE</sequence>
<dbReference type="GO" id="GO:0015562">
    <property type="term" value="F:efflux transmembrane transporter activity"/>
    <property type="evidence" value="ECO:0007669"/>
    <property type="project" value="TreeGrafter"/>
</dbReference>
<name>A0A0K6HUM5_9HYPH</name>
<dbReference type="PANTHER" id="PTHR30469:SF11">
    <property type="entry name" value="BLL4320 PROTEIN"/>
    <property type="match status" value="1"/>
</dbReference>
<reference evidence="5" key="1">
    <citation type="submission" date="2015-08" db="EMBL/GenBank/DDBJ databases">
        <authorList>
            <person name="Varghese N."/>
        </authorList>
    </citation>
    <scope>NUCLEOTIDE SEQUENCE [LARGE SCALE GENOMIC DNA]</scope>
    <source>
        <strain evidence="5">DSM 23407</strain>
    </source>
</reference>
<dbReference type="FunFam" id="2.40.30.170:FF:000010">
    <property type="entry name" value="Efflux RND transporter periplasmic adaptor subunit"/>
    <property type="match status" value="1"/>
</dbReference>
<feature type="domain" description="Multidrug resistance protein MdtA-like barrel-sandwich hybrid" evidence="2">
    <location>
        <begin position="71"/>
        <end position="193"/>
    </location>
</feature>
<feature type="domain" description="CusB-like beta-barrel" evidence="3">
    <location>
        <begin position="204"/>
        <end position="272"/>
    </location>
</feature>
<dbReference type="OrthoDB" id="9806939at2"/>
<dbReference type="Pfam" id="PF25954">
    <property type="entry name" value="Beta-barrel_RND_2"/>
    <property type="match status" value="1"/>
</dbReference>
<dbReference type="Proteomes" id="UP000183900">
    <property type="component" value="Unassembled WGS sequence"/>
</dbReference>
<gene>
    <name evidence="4" type="ORF">Ga0061067_103232</name>
</gene>
<dbReference type="Pfam" id="PF25917">
    <property type="entry name" value="BSH_RND"/>
    <property type="match status" value="1"/>
</dbReference>
<protein>
    <submittedName>
        <fullName evidence="4">RND family efflux transporter, MFP subunit</fullName>
    </submittedName>
</protein>
<evidence type="ECO:0000256" key="1">
    <source>
        <dbReference type="ARBA" id="ARBA00009477"/>
    </source>
</evidence>
<dbReference type="RefSeq" id="WP_055455041.1">
    <property type="nucleotide sequence ID" value="NZ_CYHE01000003.1"/>
</dbReference>
<dbReference type="Gene3D" id="2.40.420.20">
    <property type="match status" value="1"/>
</dbReference>
<evidence type="ECO:0000313" key="4">
    <source>
        <dbReference type="EMBL" id="CUA94585.1"/>
    </source>
</evidence>
<accession>A0A0K6HUM5</accession>
<dbReference type="InterPro" id="IPR058625">
    <property type="entry name" value="MdtA-like_BSH"/>
</dbReference>
<dbReference type="GO" id="GO:1990281">
    <property type="term" value="C:efflux pump complex"/>
    <property type="evidence" value="ECO:0007669"/>
    <property type="project" value="TreeGrafter"/>
</dbReference>
<proteinExistence type="inferred from homology"/>
<dbReference type="InterPro" id="IPR006143">
    <property type="entry name" value="RND_pump_MFP"/>
</dbReference>
<dbReference type="NCBIfam" id="TIGR01730">
    <property type="entry name" value="RND_mfp"/>
    <property type="match status" value="1"/>
</dbReference>
<keyword evidence="5" id="KW-1185">Reference proteome</keyword>
<dbReference type="Gene3D" id="2.40.50.100">
    <property type="match status" value="1"/>
</dbReference>
<evidence type="ECO:0000259" key="2">
    <source>
        <dbReference type="Pfam" id="PF25917"/>
    </source>
</evidence>
<evidence type="ECO:0000313" key="5">
    <source>
        <dbReference type="Proteomes" id="UP000183900"/>
    </source>
</evidence>
<organism evidence="4 5">
    <name type="scientific">Pannonibacter indicus</name>
    <dbReference type="NCBI Taxonomy" id="466044"/>
    <lineage>
        <taxon>Bacteria</taxon>
        <taxon>Pseudomonadati</taxon>
        <taxon>Pseudomonadota</taxon>
        <taxon>Alphaproteobacteria</taxon>
        <taxon>Hyphomicrobiales</taxon>
        <taxon>Stappiaceae</taxon>
        <taxon>Pannonibacter</taxon>
    </lineage>
</organism>
<dbReference type="Gene3D" id="1.10.287.470">
    <property type="entry name" value="Helix hairpin bin"/>
    <property type="match status" value="1"/>
</dbReference>
<dbReference type="PANTHER" id="PTHR30469">
    <property type="entry name" value="MULTIDRUG RESISTANCE PROTEIN MDTA"/>
    <property type="match status" value="1"/>
</dbReference>
<dbReference type="EMBL" id="CYHE01000003">
    <property type="protein sequence ID" value="CUA94585.1"/>
    <property type="molecule type" value="Genomic_DNA"/>
</dbReference>
<dbReference type="Gene3D" id="2.40.30.170">
    <property type="match status" value="1"/>
</dbReference>
<dbReference type="InterPro" id="IPR058792">
    <property type="entry name" value="Beta-barrel_RND_2"/>
</dbReference>
<comment type="similarity">
    <text evidence="1">Belongs to the membrane fusion protein (MFP) (TC 8.A.1) family.</text>
</comment>
<dbReference type="SUPFAM" id="SSF111369">
    <property type="entry name" value="HlyD-like secretion proteins"/>
    <property type="match status" value="1"/>
</dbReference>
<evidence type="ECO:0000259" key="3">
    <source>
        <dbReference type="Pfam" id="PF25954"/>
    </source>
</evidence>